<dbReference type="OrthoDB" id="58859at2759"/>
<dbReference type="Pfam" id="PF03457">
    <property type="entry name" value="HA"/>
    <property type="match status" value="1"/>
</dbReference>
<dbReference type="AlphaFoldDB" id="A0A9K3K789"/>
<keyword evidence="2" id="KW-0347">Helicase</keyword>
<keyword evidence="2" id="KW-0067">ATP-binding</keyword>
<organism evidence="2 4">
    <name type="scientific">Nitzschia inconspicua</name>
    <dbReference type="NCBI Taxonomy" id="303405"/>
    <lineage>
        <taxon>Eukaryota</taxon>
        <taxon>Sar</taxon>
        <taxon>Stramenopiles</taxon>
        <taxon>Ochrophyta</taxon>
        <taxon>Bacillariophyta</taxon>
        <taxon>Bacillariophyceae</taxon>
        <taxon>Bacillariophycidae</taxon>
        <taxon>Bacillariales</taxon>
        <taxon>Bacillariaceae</taxon>
        <taxon>Nitzschia</taxon>
    </lineage>
</organism>
<keyword evidence="4" id="KW-1185">Reference proteome</keyword>
<evidence type="ECO:0000313" key="2">
    <source>
        <dbReference type="EMBL" id="KAG7338273.1"/>
    </source>
</evidence>
<reference evidence="2" key="2">
    <citation type="submission" date="2021-04" db="EMBL/GenBank/DDBJ databases">
        <authorList>
            <person name="Podell S."/>
        </authorList>
    </citation>
    <scope>NUCLEOTIDE SEQUENCE</scope>
    <source>
        <strain evidence="2">Hildebrandi</strain>
    </source>
</reference>
<dbReference type="EMBL" id="JAGRRH010000014">
    <property type="protein sequence ID" value="KAG7358181.1"/>
    <property type="molecule type" value="Genomic_DNA"/>
</dbReference>
<dbReference type="InterPro" id="IPR005114">
    <property type="entry name" value="Helicase_assoc"/>
</dbReference>
<keyword evidence="2" id="KW-0378">Hydrolase</keyword>
<accession>A0A9K3K789</accession>
<dbReference type="Proteomes" id="UP000693970">
    <property type="component" value="Unassembled WGS sequence"/>
</dbReference>
<proteinExistence type="predicted"/>
<dbReference type="EMBL" id="JAGRRH010000061">
    <property type="protein sequence ID" value="KAG7338273.1"/>
    <property type="molecule type" value="Genomic_DNA"/>
</dbReference>
<dbReference type="PANTHER" id="PTHR33418">
    <property type="entry name" value="HELICASE-ASSOCIATED"/>
    <property type="match status" value="1"/>
</dbReference>
<comment type="caution">
    <text evidence="2">The sequence shown here is derived from an EMBL/GenBank/DDBJ whole genome shotgun (WGS) entry which is preliminary data.</text>
</comment>
<evidence type="ECO:0000259" key="1">
    <source>
        <dbReference type="Pfam" id="PF03457"/>
    </source>
</evidence>
<feature type="domain" description="Helicase-associated" evidence="1">
    <location>
        <begin position="72"/>
        <end position="130"/>
    </location>
</feature>
<evidence type="ECO:0000313" key="3">
    <source>
        <dbReference type="EMBL" id="KAG7358181.1"/>
    </source>
</evidence>
<evidence type="ECO:0000313" key="4">
    <source>
        <dbReference type="Proteomes" id="UP000693970"/>
    </source>
</evidence>
<dbReference type="PANTHER" id="PTHR33418:SF1">
    <property type="entry name" value="HELICASE-ASSOCIATED DOMAIN-CONTAINING PROTEIN"/>
    <property type="match status" value="1"/>
</dbReference>
<reference evidence="2" key="1">
    <citation type="journal article" date="2021" name="Sci. Rep.">
        <title>Diploid genomic architecture of Nitzschia inconspicua, an elite biomass production diatom.</title>
        <authorList>
            <person name="Oliver A."/>
            <person name="Podell S."/>
            <person name="Pinowska A."/>
            <person name="Traller J.C."/>
            <person name="Smith S.R."/>
            <person name="McClure R."/>
            <person name="Beliaev A."/>
            <person name="Bohutskyi P."/>
            <person name="Hill E.A."/>
            <person name="Rabines A."/>
            <person name="Zheng H."/>
            <person name="Allen L.Z."/>
            <person name="Kuo A."/>
            <person name="Grigoriev I.V."/>
            <person name="Allen A.E."/>
            <person name="Hazlebeck D."/>
            <person name="Allen E.E."/>
        </authorList>
    </citation>
    <scope>NUCLEOTIDE SEQUENCE</scope>
    <source>
        <strain evidence="2">Hildebrandi</strain>
    </source>
</reference>
<sequence length="137" mass="16143">MKSGFMNISNSVGSWHHLQHNNTVISQSSGYNSDFVYWVEMQKKDYNARKLTQGKIDLLNDLNFDWTPDPAARWEDVYEQLSQYHDRFGSTLINTYINKDLGMWISELRALYSKGNLDPTWVTRLNQLKFDWKAEDV</sequence>
<dbReference type="GO" id="GO:0004386">
    <property type="term" value="F:helicase activity"/>
    <property type="evidence" value="ECO:0007669"/>
    <property type="project" value="UniProtKB-KW"/>
</dbReference>
<name>A0A9K3K789_9STRA</name>
<gene>
    <name evidence="3" type="ORF">IV203_014768</name>
    <name evidence="2" type="ORF">IV203_020288</name>
</gene>
<keyword evidence="2" id="KW-0547">Nucleotide-binding</keyword>
<protein>
    <submittedName>
        <fullName evidence="2">Helicase domain protein</fullName>
    </submittedName>
</protein>